<dbReference type="EMBL" id="CP138581">
    <property type="protein sequence ID" value="WPG98683.1"/>
    <property type="molecule type" value="Genomic_DNA"/>
</dbReference>
<accession>A0AAQ3LZ53</accession>
<evidence type="ECO:0000313" key="3">
    <source>
        <dbReference type="Proteomes" id="UP001303373"/>
    </source>
</evidence>
<dbReference type="Proteomes" id="UP001303373">
    <property type="component" value="Chromosome 2"/>
</dbReference>
<organism evidence="2 3">
    <name type="scientific">Acrodontium crateriforme</name>
    <dbReference type="NCBI Taxonomy" id="150365"/>
    <lineage>
        <taxon>Eukaryota</taxon>
        <taxon>Fungi</taxon>
        <taxon>Dikarya</taxon>
        <taxon>Ascomycota</taxon>
        <taxon>Pezizomycotina</taxon>
        <taxon>Dothideomycetes</taxon>
        <taxon>Dothideomycetidae</taxon>
        <taxon>Mycosphaerellales</taxon>
        <taxon>Teratosphaeriaceae</taxon>
        <taxon>Acrodontium</taxon>
    </lineage>
</organism>
<feature type="compositionally biased region" description="Basic and acidic residues" evidence="1">
    <location>
        <begin position="62"/>
        <end position="74"/>
    </location>
</feature>
<sequence>MTGPKTKVNWESAEVWQRVVASLIATGVKIDLRQMAVYFGTTYDTLENRFRKVKKLATVLKDEVDGGERPDLPKGRSNSSTPRKQRTPKKNSLSVVEKSRVSKSTPRKKTIKHKQEVFGDDDNDEDEEEEVEAAFKQEDSEFELASLDISPFELH</sequence>
<feature type="region of interest" description="Disordered" evidence="1">
    <location>
        <begin position="62"/>
        <end position="137"/>
    </location>
</feature>
<name>A0AAQ3LZ53_9PEZI</name>
<dbReference type="AlphaFoldDB" id="A0AAQ3LZ53"/>
<reference evidence="2 3" key="1">
    <citation type="submission" date="2023-11" db="EMBL/GenBank/DDBJ databases">
        <title>An acidophilic fungus is an integral part of prey digestion in a carnivorous sundew plant.</title>
        <authorList>
            <person name="Tsai I.J."/>
        </authorList>
    </citation>
    <scope>NUCLEOTIDE SEQUENCE [LARGE SCALE GENOMIC DNA]</scope>
    <source>
        <strain evidence="2">169a</strain>
    </source>
</reference>
<protein>
    <submittedName>
        <fullName evidence="2">Uncharacterized protein</fullName>
    </submittedName>
</protein>
<keyword evidence="3" id="KW-1185">Reference proteome</keyword>
<feature type="compositionally biased region" description="Acidic residues" evidence="1">
    <location>
        <begin position="118"/>
        <end position="132"/>
    </location>
</feature>
<proteinExistence type="predicted"/>
<evidence type="ECO:0000256" key="1">
    <source>
        <dbReference type="SAM" id="MobiDB-lite"/>
    </source>
</evidence>
<gene>
    <name evidence="2" type="ORF">R9X50_00147700</name>
</gene>
<evidence type="ECO:0000313" key="2">
    <source>
        <dbReference type="EMBL" id="WPG98683.1"/>
    </source>
</evidence>